<gene>
    <name evidence="1" type="ORF">GCM10007320_09690</name>
</gene>
<accession>A0ABQ3FXS2</accession>
<dbReference type="Proteomes" id="UP000626210">
    <property type="component" value="Unassembled WGS sequence"/>
</dbReference>
<reference evidence="2" key="1">
    <citation type="journal article" date="2019" name="Int. J. Syst. Evol. Microbiol.">
        <title>The Global Catalogue of Microorganisms (GCM) 10K type strain sequencing project: providing services to taxonomists for standard genome sequencing and annotation.</title>
        <authorList>
            <consortium name="The Broad Institute Genomics Platform"/>
            <consortium name="The Broad Institute Genome Sequencing Center for Infectious Disease"/>
            <person name="Wu L."/>
            <person name="Ma J."/>
        </authorList>
    </citation>
    <scope>NUCLEOTIDE SEQUENCE [LARGE SCALE GENOMIC DNA]</scope>
    <source>
        <strain evidence="2">KCTC 23314</strain>
    </source>
</reference>
<comment type="caution">
    <text evidence="1">The sequence shown here is derived from an EMBL/GenBank/DDBJ whole genome shotgun (WGS) entry which is preliminary data.</text>
</comment>
<evidence type="ECO:0000313" key="1">
    <source>
        <dbReference type="EMBL" id="GHC73229.1"/>
    </source>
</evidence>
<keyword evidence="2" id="KW-1185">Reference proteome</keyword>
<sequence length="315" mass="33753">MSPNSPPAQLLILDAASEAPACRSALAALPLPSLSALLAELTPSPLERLPDAALDTPAERALAQARGLAGDDGRLPWAAAAAAAAGLPPGQDWAFLTPCHLEVGMNQVRLTDPAALALPDDEAEALMASMAPYLAEDGIVVERWQDGRWLAHGAPFAGLATASPERVLAEENLNAWLPANPLLRRLQNEMQMLLYTHPVNDAREARRLVTVNALWISGCGSWPATPPRPQAVQVVDALRASARQGDWAAWAATWQQIDSTHCAALLQRLRAGEPVALTLCGPQGSRRFDGRPRGALARWLARWRRPQPAQLLEGL</sequence>
<dbReference type="EMBL" id="BMYK01000002">
    <property type="protein sequence ID" value="GHC73229.1"/>
    <property type="molecule type" value="Genomic_DNA"/>
</dbReference>
<name>A0ABQ3FXS2_9BURK</name>
<evidence type="ECO:0000313" key="2">
    <source>
        <dbReference type="Proteomes" id="UP000626210"/>
    </source>
</evidence>
<organism evidence="1 2">
    <name type="scientific">Pseudorhodoferax aquiterrae</name>
    <dbReference type="NCBI Taxonomy" id="747304"/>
    <lineage>
        <taxon>Bacteria</taxon>
        <taxon>Pseudomonadati</taxon>
        <taxon>Pseudomonadota</taxon>
        <taxon>Betaproteobacteria</taxon>
        <taxon>Burkholderiales</taxon>
        <taxon>Comamonadaceae</taxon>
    </lineage>
</organism>
<evidence type="ECO:0008006" key="3">
    <source>
        <dbReference type="Google" id="ProtNLM"/>
    </source>
</evidence>
<protein>
    <recommendedName>
        <fullName evidence="3">Phosphoglycerate mutase</fullName>
    </recommendedName>
</protein>
<dbReference type="RefSeq" id="WP_189685819.1">
    <property type="nucleotide sequence ID" value="NZ_BMYK01000002.1"/>
</dbReference>
<proteinExistence type="predicted"/>